<dbReference type="PROSITE" id="PS50011">
    <property type="entry name" value="PROTEIN_KINASE_DOM"/>
    <property type="match status" value="1"/>
</dbReference>
<evidence type="ECO:0000256" key="6">
    <source>
        <dbReference type="PROSITE-ProRule" id="PRU10141"/>
    </source>
</evidence>
<reference evidence="9" key="1">
    <citation type="submission" date="2013-05" db="EMBL/GenBank/DDBJ databases">
        <authorList>
            <person name="Yim A.K.Y."/>
            <person name="Chan T.F."/>
            <person name="Ji K.M."/>
            <person name="Liu X.Y."/>
            <person name="Zhou J.W."/>
            <person name="Li R.Q."/>
            <person name="Yang K.Y."/>
            <person name="Li J."/>
            <person name="Li M."/>
            <person name="Law P.T.W."/>
            <person name="Wu Y.L."/>
            <person name="Cai Z.L."/>
            <person name="Qin H."/>
            <person name="Bao Y."/>
            <person name="Leung R.K.K."/>
            <person name="Ng P.K.S."/>
            <person name="Zou J."/>
            <person name="Zhong X.J."/>
            <person name="Ran P.X."/>
            <person name="Zhong N.S."/>
            <person name="Liu Z.G."/>
            <person name="Tsui S.K.W."/>
        </authorList>
    </citation>
    <scope>NUCLEOTIDE SEQUENCE</scope>
    <source>
        <strain evidence="9">Derf</strain>
        <tissue evidence="9">Whole organism</tissue>
    </source>
</reference>
<comment type="similarity">
    <text evidence="7">Belongs to the protein kinase superfamily.</text>
</comment>
<keyword evidence="3 6" id="KW-0547">Nucleotide-binding</keyword>
<dbReference type="InterPro" id="IPR017441">
    <property type="entry name" value="Protein_kinase_ATP_BS"/>
</dbReference>
<dbReference type="AlphaFoldDB" id="A0A922L4S6"/>
<gene>
    <name evidence="9" type="primary">STK11_2</name>
    <name evidence="9" type="ORF">DERF_007730</name>
</gene>
<evidence type="ECO:0000256" key="3">
    <source>
        <dbReference type="ARBA" id="ARBA00022741"/>
    </source>
</evidence>
<evidence type="ECO:0000259" key="8">
    <source>
        <dbReference type="PROSITE" id="PS50011"/>
    </source>
</evidence>
<feature type="domain" description="Protein kinase" evidence="8">
    <location>
        <begin position="97"/>
        <end position="358"/>
    </location>
</feature>
<dbReference type="GO" id="GO:0035556">
    <property type="term" value="P:intracellular signal transduction"/>
    <property type="evidence" value="ECO:0007669"/>
    <property type="project" value="TreeGrafter"/>
</dbReference>
<dbReference type="FunFam" id="3.30.200.20:FF:000042">
    <property type="entry name" value="Aurora kinase A"/>
    <property type="match status" value="1"/>
</dbReference>
<reference evidence="9" key="2">
    <citation type="journal article" date="2022" name="Res Sq">
        <title>Comparative Genomics Reveals Insights into the Divergent Evolution of Astigmatic Mites and Household Pest Adaptations.</title>
        <authorList>
            <person name="Xiong Q."/>
            <person name="Wan A.T.-Y."/>
            <person name="Liu X.-Y."/>
            <person name="Fung C.S.-H."/>
            <person name="Xiao X."/>
            <person name="Malainual N."/>
            <person name="Hou J."/>
            <person name="Wang L."/>
            <person name="Wang M."/>
            <person name="Yang K."/>
            <person name="Cui Y."/>
            <person name="Leung E."/>
            <person name="Nong W."/>
            <person name="Shin S.-K."/>
            <person name="Au S."/>
            <person name="Jeong K.Y."/>
            <person name="Chew F.T."/>
            <person name="Hui J."/>
            <person name="Leung T.F."/>
            <person name="Tungtrongchitr A."/>
            <person name="Zhong N."/>
            <person name="Liu Z."/>
            <person name="Tsui S."/>
        </authorList>
    </citation>
    <scope>NUCLEOTIDE SEQUENCE</scope>
    <source>
        <strain evidence="9">Derf</strain>
        <tissue evidence="9">Whole organism</tissue>
    </source>
</reference>
<proteinExistence type="inferred from homology"/>
<protein>
    <submittedName>
        <fullName evidence="9">Serine/threonine-protein kinase stk11</fullName>
    </submittedName>
</protein>
<organism evidence="9 10">
    <name type="scientific">Dermatophagoides farinae</name>
    <name type="common">American house dust mite</name>
    <dbReference type="NCBI Taxonomy" id="6954"/>
    <lineage>
        <taxon>Eukaryota</taxon>
        <taxon>Metazoa</taxon>
        <taxon>Ecdysozoa</taxon>
        <taxon>Arthropoda</taxon>
        <taxon>Chelicerata</taxon>
        <taxon>Arachnida</taxon>
        <taxon>Acari</taxon>
        <taxon>Acariformes</taxon>
        <taxon>Sarcoptiformes</taxon>
        <taxon>Astigmata</taxon>
        <taxon>Psoroptidia</taxon>
        <taxon>Analgoidea</taxon>
        <taxon>Pyroglyphidae</taxon>
        <taxon>Dermatophagoidinae</taxon>
        <taxon>Dermatophagoides</taxon>
    </lineage>
</organism>
<dbReference type="PANTHER" id="PTHR24346">
    <property type="entry name" value="MAP/MICROTUBULE AFFINITY-REGULATING KINASE"/>
    <property type="match status" value="1"/>
</dbReference>
<evidence type="ECO:0000313" key="9">
    <source>
        <dbReference type="EMBL" id="KAH9517030.1"/>
    </source>
</evidence>
<evidence type="ECO:0000256" key="1">
    <source>
        <dbReference type="ARBA" id="ARBA00022527"/>
    </source>
</evidence>
<keyword evidence="5 6" id="KW-0067">ATP-binding</keyword>
<dbReference type="PROSITE" id="PS00108">
    <property type="entry name" value="PROTEIN_KINASE_ST"/>
    <property type="match status" value="1"/>
</dbReference>
<dbReference type="Pfam" id="PF00069">
    <property type="entry name" value="Pkinase"/>
    <property type="match status" value="1"/>
</dbReference>
<dbReference type="GO" id="GO:0005737">
    <property type="term" value="C:cytoplasm"/>
    <property type="evidence" value="ECO:0007669"/>
    <property type="project" value="TreeGrafter"/>
</dbReference>
<dbReference type="SUPFAM" id="SSF56112">
    <property type="entry name" value="Protein kinase-like (PK-like)"/>
    <property type="match status" value="1"/>
</dbReference>
<dbReference type="GO" id="GO:0004674">
    <property type="term" value="F:protein serine/threonine kinase activity"/>
    <property type="evidence" value="ECO:0007669"/>
    <property type="project" value="UniProtKB-KW"/>
</dbReference>
<comment type="caution">
    <text evidence="9">The sequence shown here is derived from an EMBL/GenBank/DDBJ whole genome shotgun (WGS) entry which is preliminary data.</text>
</comment>
<dbReference type="InterPro" id="IPR000719">
    <property type="entry name" value="Prot_kinase_dom"/>
</dbReference>
<evidence type="ECO:0000256" key="2">
    <source>
        <dbReference type="ARBA" id="ARBA00022679"/>
    </source>
</evidence>
<dbReference type="GO" id="GO:0005524">
    <property type="term" value="F:ATP binding"/>
    <property type="evidence" value="ECO:0007669"/>
    <property type="project" value="UniProtKB-UniRule"/>
</dbReference>
<evidence type="ECO:0000256" key="7">
    <source>
        <dbReference type="RuleBase" id="RU000304"/>
    </source>
</evidence>
<keyword evidence="1 7" id="KW-0723">Serine/threonine-protein kinase</keyword>
<evidence type="ECO:0000313" key="10">
    <source>
        <dbReference type="Proteomes" id="UP000790347"/>
    </source>
</evidence>
<name>A0A922L4S6_DERFA</name>
<keyword evidence="4 9" id="KW-0418">Kinase</keyword>
<keyword evidence="2" id="KW-0808">Transferase</keyword>
<dbReference type="Proteomes" id="UP000790347">
    <property type="component" value="Unassembled WGS sequence"/>
</dbReference>
<keyword evidence="10" id="KW-1185">Reference proteome</keyword>
<dbReference type="PANTHER" id="PTHR24346:SF77">
    <property type="entry name" value="SERINE THREONINE PROTEIN KINASE"/>
    <property type="match status" value="1"/>
</dbReference>
<dbReference type="InterPro" id="IPR011009">
    <property type="entry name" value="Kinase-like_dom_sf"/>
</dbReference>
<evidence type="ECO:0000256" key="5">
    <source>
        <dbReference type="ARBA" id="ARBA00022840"/>
    </source>
</evidence>
<dbReference type="PROSITE" id="PS00107">
    <property type="entry name" value="PROTEIN_KINASE_ATP"/>
    <property type="match status" value="1"/>
</dbReference>
<sequence length="415" mass="48510">MPKTNNNDMFEKSNKFNSSKIATDSAFIDTTIKSFITSLSVKENSLDNKNIEKCPLEMKKTPINMDRVDNLDDIVLIGSSEEIYRLKVHKYKEIKNYIKGEILGRGKFGVVREFIDKKTLKRFAGKIIRFNILKRNTHLRHQINKELAITYHFNHTNVLRVYDIYSTGKKIYMFMEFCYGELAEYLKVYKQLPKSQCKDYFVQIIEGLGYLHSHGIIHRDIKPENILVTPDDIIKLADFGVCQEISTFTLDDMVFGSDGTPLYHPPELFHPKIIHYSGTKIDIWASGVVLYQMLVGELPFFNKPNTTKSDIDDILTKNVQYPLMIKQDVLLVDLFNGIFEKDFRRRMSIMAIKNHPWMQIDYNRKRNEQFVKLPTDNCTIDSYRGLTVLTRIYNKYYPPPADEKLVKFSTISRIM</sequence>
<feature type="binding site" evidence="6">
    <location>
        <position position="126"/>
    </location>
    <ligand>
        <name>ATP</name>
        <dbReference type="ChEBI" id="CHEBI:30616"/>
    </ligand>
</feature>
<dbReference type="EMBL" id="ASGP02000003">
    <property type="protein sequence ID" value="KAH9517030.1"/>
    <property type="molecule type" value="Genomic_DNA"/>
</dbReference>
<dbReference type="SMART" id="SM00220">
    <property type="entry name" value="S_TKc"/>
    <property type="match status" value="1"/>
</dbReference>
<dbReference type="InterPro" id="IPR008271">
    <property type="entry name" value="Ser/Thr_kinase_AS"/>
</dbReference>
<evidence type="ECO:0000256" key="4">
    <source>
        <dbReference type="ARBA" id="ARBA00022777"/>
    </source>
</evidence>
<accession>A0A922L4S6</accession>
<dbReference type="FunFam" id="1.10.510.10:FF:000571">
    <property type="entry name" value="Maternal embryonic leucine zipper kinase"/>
    <property type="match status" value="1"/>
</dbReference>
<dbReference type="Gene3D" id="1.10.510.10">
    <property type="entry name" value="Transferase(Phosphotransferase) domain 1"/>
    <property type="match status" value="1"/>
</dbReference>